<evidence type="ECO:0000256" key="6">
    <source>
        <dbReference type="ARBA" id="ARBA00023136"/>
    </source>
</evidence>
<evidence type="ECO:0000256" key="3">
    <source>
        <dbReference type="ARBA" id="ARBA00022475"/>
    </source>
</evidence>
<dbReference type="InterPro" id="IPR049278">
    <property type="entry name" value="MS_channel_C"/>
</dbReference>
<dbReference type="SUPFAM" id="SSF50182">
    <property type="entry name" value="Sm-like ribonucleoproteins"/>
    <property type="match status" value="1"/>
</dbReference>
<evidence type="ECO:0000259" key="9">
    <source>
        <dbReference type="Pfam" id="PF00924"/>
    </source>
</evidence>
<dbReference type="InterPro" id="IPR011014">
    <property type="entry name" value="MscS_channel_TM-2"/>
</dbReference>
<evidence type="ECO:0000259" key="10">
    <source>
        <dbReference type="Pfam" id="PF21082"/>
    </source>
</evidence>
<feature type="transmembrane region" description="Helical" evidence="8">
    <location>
        <begin position="84"/>
        <end position="103"/>
    </location>
</feature>
<evidence type="ECO:0000256" key="1">
    <source>
        <dbReference type="ARBA" id="ARBA00004651"/>
    </source>
</evidence>
<dbReference type="InterPro" id="IPR045275">
    <property type="entry name" value="MscS_archaea/bacteria_type"/>
</dbReference>
<accession>A0A7C3IWT1</accession>
<dbReference type="EMBL" id="DSTX01000002">
    <property type="protein sequence ID" value="HFK19994.1"/>
    <property type="molecule type" value="Genomic_DNA"/>
</dbReference>
<comment type="subcellular location">
    <subcellularLocation>
        <location evidence="1">Cell membrane</location>
        <topology evidence="1">Multi-pass membrane protein</topology>
    </subcellularLocation>
</comment>
<dbReference type="Pfam" id="PF00924">
    <property type="entry name" value="MS_channel_2nd"/>
    <property type="match status" value="1"/>
</dbReference>
<dbReference type="InterPro" id="IPR006685">
    <property type="entry name" value="MscS_channel_2nd"/>
</dbReference>
<evidence type="ECO:0000256" key="4">
    <source>
        <dbReference type="ARBA" id="ARBA00022692"/>
    </source>
</evidence>
<feature type="region of interest" description="Disordered" evidence="7">
    <location>
        <begin position="285"/>
        <end position="318"/>
    </location>
</feature>
<protein>
    <submittedName>
        <fullName evidence="11">Mechanosensitive ion channel family protein</fullName>
    </submittedName>
</protein>
<keyword evidence="6 8" id="KW-0472">Membrane</keyword>
<comment type="caution">
    <text evidence="11">The sequence shown here is derived from an EMBL/GenBank/DDBJ whole genome shotgun (WGS) entry which is preliminary data.</text>
</comment>
<evidence type="ECO:0000256" key="5">
    <source>
        <dbReference type="ARBA" id="ARBA00022989"/>
    </source>
</evidence>
<keyword evidence="3" id="KW-1003">Cell membrane</keyword>
<dbReference type="InterPro" id="IPR011066">
    <property type="entry name" value="MscS_channel_C_sf"/>
</dbReference>
<dbReference type="SUPFAM" id="SSF82861">
    <property type="entry name" value="Mechanosensitive channel protein MscS (YggB), transmembrane region"/>
    <property type="match status" value="1"/>
</dbReference>
<feature type="transmembrane region" description="Helical" evidence="8">
    <location>
        <begin position="56"/>
        <end position="78"/>
    </location>
</feature>
<name>A0A7C3IWT1_9CREN</name>
<dbReference type="GO" id="GO:0005886">
    <property type="term" value="C:plasma membrane"/>
    <property type="evidence" value="ECO:0007669"/>
    <property type="project" value="UniProtKB-SubCell"/>
</dbReference>
<dbReference type="PANTHER" id="PTHR30221">
    <property type="entry name" value="SMALL-CONDUCTANCE MECHANOSENSITIVE CHANNEL"/>
    <property type="match status" value="1"/>
</dbReference>
<dbReference type="PANTHER" id="PTHR30221:SF1">
    <property type="entry name" value="SMALL-CONDUCTANCE MECHANOSENSITIVE CHANNEL"/>
    <property type="match status" value="1"/>
</dbReference>
<dbReference type="InterPro" id="IPR023408">
    <property type="entry name" value="MscS_beta-dom_sf"/>
</dbReference>
<evidence type="ECO:0000256" key="8">
    <source>
        <dbReference type="SAM" id="Phobius"/>
    </source>
</evidence>
<sequence>MFEFTVVDGVTLGSLIVFIVGLAMTFLISWLVNYMLSNRISKIVERSPSLETSYLFIRRIVIVVIITLGAFSATFAAFPSVGAAVASIFVAAGFASIVIGFAAQSTLSNIFAGMTVSISQPIKIDDAVMFRNEFCFVEDIRLMYTVLRTWDNRRLMVPNSLIQNEVVVNYTAIDPTMLCPVFVSITYDSDVEKALSIMADVARKHKDCMPIGDLPKAVIMDYDESGIRLRVLSRAKDQPTAFGMARDLLREIKKAFDANGIKISYPRRMIALDPKYDKVIEAIIEASKPKPRRQRKKDVTGKGTEGASAASSDGPAPQ</sequence>
<keyword evidence="4 8" id="KW-0812">Transmembrane</keyword>
<organism evidence="11">
    <name type="scientific">Candidatus Methanomethylicus mesodigestus</name>
    <dbReference type="NCBI Taxonomy" id="1867258"/>
    <lineage>
        <taxon>Archaea</taxon>
        <taxon>Thermoproteota</taxon>
        <taxon>Methanosuratincolia</taxon>
        <taxon>Candidatus Methanomethylicales</taxon>
        <taxon>Candidatus Methanomethylicaceae</taxon>
        <taxon>Candidatus Methanomethylicus</taxon>
    </lineage>
</organism>
<feature type="domain" description="Mechanosensitive ion channel MscS C-terminal" evidence="10">
    <location>
        <begin position="183"/>
        <end position="263"/>
    </location>
</feature>
<dbReference type="Gene3D" id="3.30.70.100">
    <property type="match status" value="1"/>
</dbReference>
<dbReference type="Gene3D" id="1.10.287.1260">
    <property type="match status" value="1"/>
</dbReference>
<feature type="transmembrane region" description="Helical" evidence="8">
    <location>
        <begin position="12"/>
        <end position="36"/>
    </location>
</feature>
<comment type="similarity">
    <text evidence="2">Belongs to the MscS (TC 1.A.23) family.</text>
</comment>
<dbReference type="Pfam" id="PF21082">
    <property type="entry name" value="MS_channel_3rd"/>
    <property type="match status" value="1"/>
</dbReference>
<dbReference type="SUPFAM" id="SSF82689">
    <property type="entry name" value="Mechanosensitive channel protein MscS (YggB), C-terminal domain"/>
    <property type="match status" value="1"/>
</dbReference>
<reference evidence="11" key="1">
    <citation type="journal article" date="2020" name="mSystems">
        <title>Genome- and Community-Level Interaction Insights into Carbon Utilization and Element Cycling Functions of Hydrothermarchaeota in Hydrothermal Sediment.</title>
        <authorList>
            <person name="Zhou Z."/>
            <person name="Liu Y."/>
            <person name="Xu W."/>
            <person name="Pan J."/>
            <person name="Luo Z.H."/>
            <person name="Li M."/>
        </authorList>
    </citation>
    <scope>NUCLEOTIDE SEQUENCE [LARGE SCALE GENOMIC DNA]</scope>
    <source>
        <strain evidence="11">SpSt-468</strain>
    </source>
</reference>
<gene>
    <name evidence="11" type="ORF">ENS19_01790</name>
</gene>
<feature type="domain" description="Mechanosensitive ion channel MscS" evidence="9">
    <location>
        <begin position="106"/>
        <end position="171"/>
    </location>
</feature>
<evidence type="ECO:0000256" key="2">
    <source>
        <dbReference type="ARBA" id="ARBA00008017"/>
    </source>
</evidence>
<dbReference type="InterPro" id="IPR010920">
    <property type="entry name" value="LSM_dom_sf"/>
</dbReference>
<dbReference type="AlphaFoldDB" id="A0A7C3IWT1"/>
<dbReference type="Gene3D" id="2.30.30.60">
    <property type="match status" value="1"/>
</dbReference>
<keyword evidence="5 8" id="KW-1133">Transmembrane helix</keyword>
<evidence type="ECO:0000313" key="11">
    <source>
        <dbReference type="EMBL" id="HFK19994.1"/>
    </source>
</evidence>
<dbReference type="GO" id="GO:0008381">
    <property type="term" value="F:mechanosensitive monoatomic ion channel activity"/>
    <property type="evidence" value="ECO:0007669"/>
    <property type="project" value="InterPro"/>
</dbReference>
<evidence type="ECO:0000256" key="7">
    <source>
        <dbReference type="SAM" id="MobiDB-lite"/>
    </source>
</evidence>
<proteinExistence type="inferred from homology"/>